<sequence length="429" mass="49284">MIAQKALRFLSFKLADANRLCVSGLLLNREKGLILGPILPDKLITAWNSNHPCRPFNASMIKSCANRNLALYQIDVIHREYLPESSPVKLNWNRSLSFSEGTQLYIGGFYRADFMITIIQSYITMFPISSPGNLCDDKYMLDSDVKNAYSMSLPNMENISELLGSPIVNKSGDIMGILGKYGMIPIDSLYLTYQYMDKSNILTVDYPTPAFLWSPGVRDIMRYKTTDESNYGIYTASVLPDSFVDGLKKGDIITHIEFNESEVKDKYSADIAFFDRYGFVSIVTIKKKCKLFGHDYDTKHLITNRRICIDELFDSISGKFRVQIIRDLNVKMLTCEVMRKPGKPRKEKLDSFSYEEYTFREASLDEVCKRYKKVSDWYNCHIMCICNNTVYWIDCFTSLRDLINAIKNNTSSLVIETETEKLIVIWANV</sequence>
<organism evidence="1">
    <name type="scientific">Pithovirus LCPAC404</name>
    <dbReference type="NCBI Taxonomy" id="2506597"/>
    <lineage>
        <taxon>Viruses</taxon>
        <taxon>Pithoviruses</taxon>
    </lineage>
</organism>
<accession>A0A481ZD45</accession>
<name>A0A481ZD45_9VIRU</name>
<dbReference type="EMBL" id="MK500598">
    <property type="protein sequence ID" value="QBK93576.1"/>
    <property type="molecule type" value="Genomic_DNA"/>
</dbReference>
<gene>
    <name evidence="1" type="ORF">LCPAC404_02800</name>
</gene>
<protein>
    <submittedName>
        <fullName evidence="1">Uncharacterized protein</fullName>
    </submittedName>
</protein>
<evidence type="ECO:0000313" key="1">
    <source>
        <dbReference type="EMBL" id="QBK93576.1"/>
    </source>
</evidence>
<proteinExistence type="predicted"/>
<reference evidence="1" key="1">
    <citation type="journal article" date="2019" name="MBio">
        <title>Virus Genomes from Deep Sea Sediments Expand the Ocean Megavirome and Support Independent Origins of Viral Gigantism.</title>
        <authorList>
            <person name="Backstrom D."/>
            <person name="Yutin N."/>
            <person name="Jorgensen S.L."/>
            <person name="Dharamshi J."/>
            <person name="Homa F."/>
            <person name="Zaremba-Niedwiedzka K."/>
            <person name="Spang A."/>
            <person name="Wolf Y.I."/>
            <person name="Koonin E.V."/>
            <person name="Ettema T.J."/>
        </authorList>
    </citation>
    <scope>NUCLEOTIDE SEQUENCE</scope>
</reference>